<dbReference type="Gene3D" id="3.90.1150.200">
    <property type="match status" value="1"/>
</dbReference>
<evidence type="ECO:0000313" key="2">
    <source>
        <dbReference type="EMBL" id="MCF0061258.1"/>
    </source>
</evidence>
<evidence type="ECO:0000259" key="1">
    <source>
        <dbReference type="Pfam" id="PF08818"/>
    </source>
</evidence>
<dbReference type="EMBL" id="JAJTTC010000001">
    <property type="protein sequence ID" value="MCF0061258.1"/>
    <property type="molecule type" value="Genomic_DNA"/>
</dbReference>
<name>A0A9X1TKH5_9BACT</name>
<organism evidence="2 3">
    <name type="scientific">Dyadobacter chenwenxiniae</name>
    <dbReference type="NCBI Taxonomy" id="2906456"/>
    <lineage>
        <taxon>Bacteria</taxon>
        <taxon>Pseudomonadati</taxon>
        <taxon>Bacteroidota</taxon>
        <taxon>Cytophagia</taxon>
        <taxon>Cytophagales</taxon>
        <taxon>Spirosomataceae</taxon>
        <taxon>Dyadobacter</taxon>
    </lineage>
</organism>
<dbReference type="Pfam" id="PF13376">
    <property type="entry name" value="OmdA"/>
    <property type="match status" value="1"/>
</dbReference>
<sequence length="205" mass="23592">MQLKKTDSRIDTYILKSADFAIPILTYLRDLVHIYCPEATETMKWSFPHFEYKGSILCNMASFKQHCSLGFWHGSRLSDPNNALALGEKASMGHLGKIRKIDDLPDESILGDFIIQSMQLIDAGVKVVREPKPSVSKELDVPEYFLNAMTSKARQTFDNFSYSQKKEYVVWITQAKTEATRERRMATAVEWLEEGKIRLWKYAAK</sequence>
<accession>A0A9X1TKH5</accession>
<dbReference type="RefSeq" id="WP_234654435.1">
    <property type="nucleotide sequence ID" value="NZ_CP094997.1"/>
</dbReference>
<gene>
    <name evidence="2" type="ORF">LXM26_07110</name>
</gene>
<protein>
    <submittedName>
        <fullName evidence="2">YdeI/OmpD-associated family protein</fullName>
    </submittedName>
</protein>
<dbReference type="Proteomes" id="UP001139000">
    <property type="component" value="Unassembled WGS sequence"/>
</dbReference>
<feature type="domain" description="YdhG-like" evidence="1">
    <location>
        <begin position="24"/>
        <end position="113"/>
    </location>
</feature>
<dbReference type="Pfam" id="PF08818">
    <property type="entry name" value="DUF1801"/>
    <property type="match status" value="1"/>
</dbReference>
<dbReference type="InterPro" id="IPR014922">
    <property type="entry name" value="YdhG-like"/>
</dbReference>
<proteinExistence type="predicted"/>
<reference evidence="2" key="1">
    <citation type="submission" date="2021-12" db="EMBL/GenBank/DDBJ databases">
        <title>Novel species in genus Dyadobacter.</title>
        <authorList>
            <person name="Ma C."/>
        </authorList>
    </citation>
    <scope>NUCLEOTIDE SEQUENCE</scope>
    <source>
        <strain evidence="2">LJ419</strain>
    </source>
</reference>
<evidence type="ECO:0000313" key="3">
    <source>
        <dbReference type="Proteomes" id="UP001139000"/>
    </source>
</evidence>
<comment type="caution">
    <text evidence="2">The sequence shown here is derived from an EMBL/GenBank/DDBJ whole genome shotgun (WGS) entry which is preliminary data.</text>
</comment>
<dbReference type="SUPFAM" id="SSF159888">
    <property type="entry name" value="YdhG-like"/>
    <property type="match status" value="1"/>
</dbReference>
<dbReference type="AlphaFoldDB" id="A0A9X1TKH5"/>
<keyword evidence="3" id="KW-1185">Reference proteome</keyword>